<keyword evidence="5" id="KW-0344">Guanine-nucleotide releasing factor</keyword>
<dbReference type="Gene3D" id="2.30.30.40">
    <property type="entry name" value="SH3 Domains"/>
    <property type="match status" value="2"/>
</dbReference>
<feature type="domain" description="SH3" evidence="12">
    <location>
        <begin position="558"/>
        <end position="621"/>
    </location>
</feature>
<dbReference type="FunFam" id="2.30.30.40:FF:000193">
    <property type="entry name" value="Rho guanine nucleotide exchange factor 38"/>
    <property type="match status" value="1"/>
</dbReference>
<feature type="transmembrane region" description="Helical" evidence="11">
    <location>
        <begin position="660"/>
        <end position="684"/>
    </location>
</feature>
<organism evidence="14 15">
    <name type="scientific">Junco hyemalis</name>
    <name type="common">Dark-eyed junco</name>
    <dbReference type="NCBI Taxonomy" id="40217"/>
    <lineage>
        <taxon>Eukaryota</taxon>
        <taxon>Metazoa</taxon>
        <taxon>Chordata</taxon>
        <taxon>Craniata</taxon>
        <taxon>Vertebrata</taxon>
        <taxon>Euteleostomi</taxon>
        <taxon>Archelosauria</taxon>
        <taxon>Archosauria</taxon>
        <taxon>Dinosauria</taxon>
        <taxon>Saurischia</taxon>
        <taxon>Theropoda</taxon>
        <taxon>Coelurosauria</taxon>
        <taxon>Aves</taxon>
        <taxon>Neognathae</taxon>
        <taxon>Neoaves</taxon>
        <taxon>Telluraves</taxon>
        <taxon>Australaves</taxon>
        <taxon>Passeriformes</taxon>
        <taxon>Passerellidae</taxon>
        <taxon>Junco</taxon>
    </lineage>
</organism>
<evidence type="ECO:0000256" key="8">
    <source>
        <dbReference type="PROSITE-ProRule" id="PRU00192"/>
    </source>
</evidence>
<feature type="domain" description="DH" evidence="13">
    <location>
        <begin position="97"/>
        <end position="282"/>
    </location>
</feature>
<keyword evidence="11" id="KW-0472">Membrane</keyword>
<dbReference type="PANTHER" id="PTHR22834:SF17">
    <property type="entry name" value="RHO GUANINE NUCLEOTIDE EXCHANGE FACTOR 38"/>
    <property type="match status" value="1"/>
</dbReference>
<evidence type="ECO:0000256" key="1">
    <source>
        <dbReference type="ARBA" id="ARBA00004282"/>
    </source>
</evidence>
<feature type="coiled-coil region" evidence="9">
    <location>
        <begin position="428"/>
        <end position="459"/>
    </location>
</feature>
<dbReference type="GO" id="GO:0070161">
    <property type="term" value="C:anchoring junction"/>
    <property type="evidence" value="ECO:0007669"/>
    <property type="project" value="UniProtKB-SubCell"/>
</dbReference>
<evidence type="ECO:0000313" key="14">
    <source>
        <dbReference type="Ensembl" id="ENSJHYP00000004838.1"/>
    </source>
</evidence>
<dbReference type="InterPro" id="IPR000219">
    <property type="entry name" value="DH_dom"/>
</dbReference>
<reference evidence="14" key="2">
    <citation type="submission" date="2025-09" db="UniProtKB">
        <authorList>
            <consortium name="Ensembl"/>
        </authorList>
    </citation>
    <scope>IDENTIFICATION</scope>
</reference>
<dbReference type="InterPro" id="IPR027267">
    <property type="entry name" value="AH/BAR_dom_sf"/>
</dbReference>
<dbReference type="InterPro" id="IPR001331">
    <property type="entry name" value="GDS_CDC24_CS"/>
</dbReference>
<evidence type="ECO:0000256" key="6">
    <source>
        <dbReference type="ARBA" id="ARBA00022949"/>
    </source>
</evidence>
<dbReference type="SMART" id="SM00326">
    <property type="entry name" value="SH3"/>
    <property type="match status" value="2"/>
</dbReference>
<evidence type="ECO:0000256" key="11">
    <source>
        <dbReference type="SAM" id="Phobius"/>
    </source>
</evidence>
<evidence type="ECO:0000256" key="10">
    <source>
        <dbReference type="SAM" id="MobiDB-lite"/>
    </source>
</evidence>
<dbReference type="SMART" id="SM00721">
    <property type="entry name" value="BAR"/>
    <property type="match status" value="1"/>
</dbReference>
<evidence type="ECO:0000256" key="3">
    <source>
        <dbReference type="ARBA" id="ARBA00018186"/>
    </source>
</evidence>
<reference evidence="14" key="1">
    <citation type="submission" date="2025-08" db="UniProtKB">
        <authorList>
            <consortium name="Ensembl"/>
        </authorList>
    </citation>
    <scope>IDENTIFICATION</scope>
</reference>
<dbReference type="AlphaFoldDB" id="A0A8C5IJY5"/>
<dbReference type="Pfam" id="PF00621">
    <property type="entry name" value="RhoGEF"/>
    <property type="match status" value="1"/>
</dbReference>
<dbReference type="GO" id="GO:0035556">
    <property type="term" value="P:intracellular signal transduction"/>
    <property type="evidence" value="ECO:0007669"/>
    <property type="project" value="InterPro"/>
</dbReference>
<evidence type="ECO:0000259" key="12">
    <source>
        <dbReference type="PROSITE" id="PS50002"/>
    </source>
</evidence>
<dbReference type="PROSITE" id="PS00741">
    <property type="entry name" value="DH_1"/>
    <property type="match status" value="1"/>
</dbReference>
<dbReference type="Pfam" id="PF14604">
    <property type="entry name" value="SH3_9"/>
    <property type="match status" value="1"/>
</dbReference>
<keyword evidence="11" id="KW-1133">Transmembrane helix</keyword>
<dbReference type="InterPro" id="IPR004148">
    <property type="entry name" value="BAR_dom"/>
</dbReference>
<dbReference type="SUPFAM" id="SSF50044">
    <property type="entry name" value="SH3-domain"/>
    <property type="match status" value="2"/>
</dbReference>
<feature type="compositionally biased region" description="Basic and acidic residues" evidence="10">
    <location>
        <begin position="50"/>
        <end position="63"/>
    </location>
</feature>
<dbReference type="GO" id="GO:0005795">
    <property type="term" value="C:Golgi stack"/>
    <property type="evidence" value="ECO:0007669"/>
    <property type="project" value="UniProtKB-SubCell"/>
</dbReference>
<dbReference type="Ensembl" id="ENSJHYT00000005954.1">
    <property type="protein sequence ID" value="ENSJHYP00000004838.1"/>
    <property type="gene ID" value="ENSJHYG00000003983.1"/>
</dbReference>
<dbReference type="SUPFAM" id="SSF103657">
    <property type="entry name" value="BAR/IMD domain-like"/>
    <property type="match status" value="1"/>
</dbReference>
<dbReference type="Pfam" id="PF03114">
    <property type="entry name" value="BAR"/>
    <property type="match status" value="1"/>
</dbReference>
<evidence type="ECO:0000256" key="4">
    <source>
        <dbReference type="ARBA" id="ARBA00022443"/>
    </source>
</evidence>
<evidence type="ECO:0000313" key="15">
    <source>
        <dbReference type="Proteomes" id="UP000694408"/>
    </source>
</evidence>
<dbReference type="PROSITE" id="PS50002">
    <property type="entry name" value="SH3"/>
    <property type="match status" value="2"/>
</dbReference>
<dbReference type="InterPro" id="IPR001452">
    <property type="entry name" value="SH3_domain"/>
</dbReference>
<keyword evidence="15" id="KW-1185">Reference proteome</keyword>
<evidence type="ECO:0000256" key="9">
    <source>
        <dbReference type="SAM" id="Coils"/>
    </source>
</evidence>
<accession>A0A8C5IJY5</accession>
<proteinExistence type="predicted"/>
<comment type="subcellular location">
    <subcellularLocation>
        <location evidence="1">Cell junction</location>
    </subcellularLocation>
    <subcellularLocation>
        <location evidence="2">Golgi apparatus</location>
        <location evidence="2">Golgi stack</location>
    </subcellularLocation>
</comment>
<dbReference type="InterPro" id="IPR035899">
    <property type="entry name" value="DBL_dom_sf"/>
</dbReference>
<evidence type="ECO:0000256" key="2">
    <source>
        <dbReference type="ARBA" id="ARBA00004348"/>
    </source>
</evidence>
<evidence type="ECO:0000259" key="13">
    <source>
        <dbReference type="PROSITE" id="PS50010"/>
    </source>
</evidence>
<feature type="region of interest" description="Disordered" evidence="10">
    <location>
        <begin position="27"/>
        <end position="89"/>
    </location>
</feature>
<name>A0A8C5IJY5_JUNHY</name>
<feature type="domain" description="SH3" evidence="12">
    <location>
        <begin position="673"/>
        <end position="736"/>
    </location>
</feature>
<dbReference type="CDD" id="cd00160">
    <property type="entry name" value="RhoGEF"/>
    <property type="match status" value="1"/>
</dbReference>
<dbReference type="InterPro" id="IPR051492">
    <property type="entry name" value="Dynamin-Rho_GEF"/>
</dbReference>
<sequence length="737" mass="83965">MDCPGKEGTGGRLRNLTLLRNKLYLGQRRRTEPVVESSTTAGDHGNLRRSQSDRTEYSQKLQEKMAPQAVSSPPATPLQEDKEEEDEEEVRQRMMARRVKIIAELLQTEKDFISDLDLCIQEVIQPLRNMQIARFDVDGLFSNVELVHQLSAKLLSLLEEATTDVEPPKQIIGEVFLQIKGPLEDTYKIYCYHHDEAHTMLEYYEKDEELKQHLRDCVQSLKGKPNLMDLGSLLIKPVQRLMKYPLLLRELLNSTPASHPDHEALQHALFTMRTINWNINELKRRKDLVLKYRKNDDDETLKEKFARLNIHSISKKSKRVTSHLKILTRGEPQVKDGTFDKEEKLFQSLEKTVKLCVKNISLYSQHLQVGSGLSAVCGKGQGAQPRRAAACSGLVLTPLSALQALFPGPQKLIQKRYDKLLDYNSYIQRSAGEELELAKKEYEALNAQLVEELQVFNRAAKKIVLNCLHCFITLLRNIMFAALQSNSAVMVPLSSSSIWEVHDQLIEEVHKLNFVKENISTIFIEGKLSLEKKKPIPSLLESPRQTEEHRSKLLATNSTESLYQAKRKCNAVQEFDIDVQEGDVVAVVEKKDPFGSTSRWLVDTGILTGYVYSSFLKPYNPGKAQKDAAENGFGDDDFDDISLFVSSRPSADSSTSSPGWLHFSILSFVYVAFLFQIFYAVFAFQARSDQELSLQEYQRVRILRFSDLSGNKEWWLAEAKGQMGYVPSNYLGKMTYA</sequence>
<dbReference type="SUPFAM" id="SSF48065">
    <property type="entry name" value="DBL homology domain (DH-domain)"/>
    <property type="match status" value="1"/>
</dbReference>
<dbReference type="PANTHER" id="PTHR22834">
    <property type="entry name" value="NUCLEAR FUSION PROTEIN FUS2"/>
    <property type="match status" value="1"/>
</dbReference>
<evidence type="ECO:0000256" key="5">
    <source>
        <dbReference type="ARBA" id="ARBA00022658"/>
    </source>
</evidence>
<keyword evidence="9" id="KW-0175">Coiled coil</keyword>
<keyword evidence="4 8" id="KW-0728">SH3 domain</keyword>
<dbReference type="FunFam" id="2.30.30.40:FF:000066">
    <property type="entry name" value="dynamin-binding protein isoform X1"/>
    <property type="match status" value="1"/>
</dbReference>
<protein>
    <recommendedName>
        <fullName evidence="3">Dynamin-binding protein</fullName>
    </recommendedName>
    <alternativeName>
        <fullName evidence="7">Scaffold protein Tuba</fullName>
    </alternativeName>
</protein>
<evidence type="ECO:0000256" key="7">
    <source>
        <dbReference type="ARBA" id="ARBA00032587"/>
    </source>
</evidence>
<dbReference type="InterPro" id="IPR036028">
    <property type="entry name" value="SH3-like_dom_sf"/>
</dbReference>
<keyword evidence="6" id="KW-0965">Cell junction</keyword>
<dbReference type="CDD" id="cd12141">
    <property type="entry name" value="SH3_DNMBP_C2"/>
    <property type="match status" value="1"/>
</dbReference>
<dbReference type="Gene3D" id="1.20.900.10">
    <property type="entry name" value="Dbl homology (DH) domain"/>
    <property type="match status" value="1"/>
</dbReference>
<dbReference type="GO" id="GO:0005085">
    <property type="term" value="F:guanyl-nucleotide exchange factor activity"/>
    <property type="evidence" value="ECO:0007669"/>
    <property type="project" value="UniProtKB-KW"/>
</dbReference>
<dbReference type="PROSITE" id="PS50010">
    <property type="entry name" value="DH_2"/>
    <property type="match status" value="1"/>
</dbReference>
<dbReference type="Proteomes" id="UP000694408">
    <property type="component" value="Unplaced"/>
</dbReference>
<dbReference type="SMART" id="SM00325">
    <property type="entry name" value="RhoGEF"/>
    <property type="match status" value="1"/>
</dbReference>
<keyword evidence="11" id="KW-0812">Transmembrane</keyword>
<dbReference type="Gene3D" id="1.20.1270.60">
    <property type="entry name" value="Arfaptin homology (AH) domain/BAR domain"/>
    <property type="match status" value="1"/>
</dbReference>
<dbReference type="OMA" id="NVQCYLQ"/>